<gene>
    <name evidence="2" type="ORF">C2E20_7795</name>
</gene>
<organism evidence="2 3">
    <name type="scientific">Micractinium conductrix</name>
    <dbReference type="NCBI Taxonomy" id="554055"/>
    <lineage>
        <taxon>Eukaryota</taxon>
        <taxon>Viridiplantae</taxon>
        <taxon>Chlorophyta</taxon>
        <taxon>core chlorophytes</taxon>
        <taxon>Trebouxiophyceae</taxon>
        <taxon>Chlorellales</taxon>
        <taxon>Chlorellaceae</taxon>
        <taxon>Chlorella clade</taxon>
        <taxon>Micractinium</taxon>
    </lineage>
</organism>
<evidence type="ECO:0000256" key="1">
    <source>
        <dbReference type="SAM" id="SignalP"/>
    </source>
</evidence>
<proteinExistence type="predicted"/>
<dbReference type="Gene3D" id="2.30.180.10">
    <property type="entry name" value="FAS1 domain"/>
    <property type="match status" value="1"/>
</dbReference>
<dbReference type="OrthoDB" id="10649561at2759"/>
<feature type="chain" id="PRO_5015118179" description="FAS1 domain-containing protein" evidence="1">
    <location>
        <begin position="19"/>
        <end position="190"/>
    </location>
</feature>
<dbReference type="Proteomes" id="UP000239649">
    <property type="component" value="Unassembled WGS sequence"/>
</dbReference>
<sequence>MGAVLACLLLALAAGTNGRALKAANTEGTYLADSIWEGLLALGESQAYTRQAIETAELVKFLSDPDLEHTFLAMDNEAWADLAHERGVQSAEVMVTEQPDLMEEVIRNHLLEKPHFTSFWPPYGGRKPVETLLENRFVGLRTDINGDHEVVGYVFESELSPNPANKNLVVGGSVMHVVHDMNLLQNRFTI</sequence>
<evidence type="ECO:0008006" key="4">
    <source>
        <dbReference type="Google" id="ProtNLM"/>
    </source>
</evidence>
<evidence type="ECO:0000313" key="2">
    <source>
        <dbReference type="EMBL" id="PSC68573.1"/>
    </source>
</evidence>
<dbReference type="EMBL" id="LHPF02000035">
    <property type="protein sequence ID" value="PSC68573.1"/>
    <property type="molecule type" value="Genomic_DNA"/>
</dbReference>
<name>A0A2P6V3A8_9CHLO</name>
<evidence type="ECO:0000313" key="3">
    <source>
        <dbReference type="Proteomes" id="UP000239649"/>
    </source>
</evidence>
<feature type="signal peptide" evidence="1">
    <location>
        <begin position="1"/>
        <end position="18"/>
    </location>
</feature>
<reference evidence="2 3" key="1">
    <citation type="journal article" date="2018" name="Plant J.">
        <title>Genome sequences of Chlorella sorokiniana UTEX 1602 and Micractinium conductrix SAG 241.80: implications to maltose excretion by a green alga.</title>
        <authorList>
            <person name="Arriola M.B."/>
            <person name="Velmurugan N."/>
            <person name="Zhang Y."/>
            <person name="Plunkett M.H."/>
            <person name="Hondzo H."/>
            <person name="Barney B.M."/>
        </authorList>
    </citation>
    <scope>NUCLEOTIDE SEQUENCE [LARGE SCALE GENOMIC DNA]</scope>
    <source>
        <strain evidence="2 3">SAG 241.80</strain>
    </source>
</reference>
<accession>A0A2P6V3A8</accession>
<dbReference type="InterPro" id="IPR036378">
    <property type="entry name" value="FAS1_dom_sf"/>
</dbReference>
<dbReference type="AlphaFoldDB" id="A0A2P6V3A8"/>
<keyword evidence="3" id="KW-1185">Reference proteome</keyword>
<keyword evidence="1" id="KW-0732">Signal</keyword>
<protein>
    <recommendedName>
        <fullName evidence="4">FAS1 domain-containing protein</fullName>
    </recommendedName>
</protein>
<dbReference type="SUPFAM" id="SSF82153">
    <property type="entry name" value="FAS1 domain"/>
    <property type="match status" value="1"/>
</dbReference>
<comment type="caution">
    <text evidence="2">The sequence shown here is derived from an EMBL/GenBank/DDBJ whole genome shotgun (WGS) entry which is preliminary data.</text>
</comment>